<dbReference type="OrthoDB" id="418495at2759"/>
<dbReference type="EMBL" id="GG663741">
    <property type="protein sequence ID" value="EEH55801.1"/>
    <property type="molecule type" value="Genomic_DNA"/>
</dbReference>
<dbReference type="AlphaFoldDB" id="C1MW21"/>
<organism evidence="4">
    <name type="scientific">Micromonas pusilla (strain CCMP1545)</name>
    <name type="common">Picoplanktonic green alga</name>
    <dbReference type="NCBI Taxonomy" id="564608"/>
    <lineage>
        <taxon>Eukaryota</taxon>
        <taxon>Viridiplantae</taxon>
        <taxon>Chlorophyta</taxon>
        <taxon>Mamiellophyceae</taxon>
        <taxon>Mamiellales</taxon>
        <taxon>Mamiellaceae</taxon>
        <taxon>Micromonas</taxon>
    </lineage>
</organism>
<dbReference type="STRING" id="564608.C1MW21"/>
<dbReference type="SUPFAM" id="SSF52833">
    <property type="entry name" value="Thioredoxin-like"/>
    <property type="match status" value="1"/>
</dbReference>
<dbReference type="Pfam" id="PF00462">
    <property type="entry name" value="Glutaredoxin"/>
    <property type="match status" value="1"/>
</dbReference>
<evidence type="ECO:0000313" key="3">
    <source>
        <dbReference type="EMBL" id="EEH55801.1"/>
    </source>
</evidence>
<feature type="non-terminal residue" evidence="3">
    <location>
        <position position="1"/>
    </location>
</feature>
<dbReference type="CDD" id="cd03419">
    <property type="entry name" value="GRX_GRXh_1_2_like"/>
    <property type="match status" value="1"/>
</dbReference>
<dbReference type="GeneID" id="9685288"/>
<dbReference type="GO" id="GO:0015038">
    <property type="term" value="F:glutathione disulfide oxidoreductase activity"/>
    <property type="evidence" value="ECO:0007669"/>
    <property type="project" value="TreeGrafter"/>
</dbReference>
<dbReference type="PRINTS" id="PR00160">
    <property type="entry name" value="GLUTAREDOXIN"/>
</dbReference>
<dbReference type="PANTHER" id="PTHR45694">
    <property type="entry name" value="GLUTAREDOXIN 2"/>
    <property type="match status" value="1"/>
</dbReference>
<dbReference type="NCBIfam" id="TIGR02180">
    <property type="entry name" value="GRX_euk"/>
    <property type="match status" value="1"/>
</dbReference>
<evidence type="ECO:0000313" key="4">
    <source>
        <dbReference type="Proteomes" id="UP000001876"/>
    </source>
</evidence>
<keyword evidence="4" id="KW-1185">Reference proteome</keyword>
<feature type="domain" description="Glutaredoxin" evidence="2">
    <location>
        <begin position="4"/>
        <end position="66"/>
    </location>
</feature>
<accession>C1MW21</accession>
<gene>
    <name evidence="3" type="ORF">MICPUCDRAFT_9447</name>
</gene>
<reference evidence="3 4" key="1">
    <citation type="journal article" date="2009" name="Science">
        <title>Green evolution and dynamic adaptations revealed by genomes of the marine picoeukaryotes Micromonas.</title>
        <authorList>
            <person name="Worden A.Z."/>
            <person name="Lee J.H."/>
            <person name="Mock T."/>
            <person name="Rouze P."/>
            <person name="Simmons M.P."/>
            <person name="Aerts A.L."/>
            <person name="Allen A.E."/>
            <person name="Cuvelier M.L."/>
            <person name="Derelle E."/>
            <person name="Everett M.V."/>
            <person name="Foulon E."/>
            <person name="Grimwood J."/>
            <person name="Gundlach H."/>
            <person name="Henrissat B."/>
            <person name="Napoli C."/>
            <person name="McDonald S.M."/>
            <person name="Parker M.S."/>
            <person name="Rombauts S."/>
            <person name="Salamov A."/>
            <person name="Von Dassow P."/>
            <person name="Badger J.H."/>
            <person name="Coutinho P.M."/>
            <person name="Demir E."/>
            <person name="Dubchak I."/>
            <person name="Gentemann C."/>
            <person name="Eikrem W."/>
            <person name="Gready J.E."/>
            <person name="John U."/>
            <person name="Lanier W."/>
            <person name="Lindquist E.A."/>
            <person name="Lucas S."/>
            <person name="Mayer K.F."/>
            <person name="Moreau H."/>
            <person name="Not F."/>
            <person name="Otillar R."/>
            <person name="Panaud O."/>
            <person name="Pangilinan J."/>
            <person name="Paulsen I."/>
            <person name="Piegu B."/>
            <person name="Poliakov A."/>
            <person name="Robbens S."/>
            <person name="Schmutz J."/>
            <person name="Toulza E."/>
            <person name="Wyss T."/>
            <person name="Zelensky A."/>
            <person name="Zhou K."/>
            <person name="Armbrust E.V."/>
            <person name="Bhattacharya D."/>
            <person name="Goodenough U.W."/>
            <person name="Van de Peer Y."/>
            <person name="Grigoriev I.V."/>
        </authorList>
    </citation>
    <scope>NUCLEOTIDE SEQUENCE [LARGE SCALE GENOMIC DNA]</scope>
    <source>
        <strain evidence="3 4">CCMP1545</strain>
    </source>
</reference>
<dbReference type="FunFam" id="3.40.30.10:FF:000093">
    <property type="entry name" value="Glutaredoxin 2"/>
    <property type="match status" value="1"/>
</dbReference>
<dbReference type="InterPro" id="IPR011899">
    <property type="entry name" value="Glutaredoxin_euk/vir"/>
</dbReference>
<dbReference type="PROSITE" id="PS51354">
    <property type="entry name" value="GLUTAREDOXIN_2"/>
    <property type="match status" value="1"/>
</dbReference>
<dbReference type="RefSeq" id="XP_003059849.1">
    <property type="nucleotide sequence ID" value="XM_003059803.1"/>
</dbReference>
<dbReference type="InterPro" id="IPR036249">
    <property type="entry name" value="Thioredoxin-like_sf"/>
</dbReference>
<protein>
    <submittedName>
        <fullName evidence="3">Predicted protein</fullName>
    </submittedName>
</protein>
<dbReference type="GO" id="GO:0034599">
    <property type="term" value="P:cellular response to oxidative stress"/>
    <property type="evidence" value="ECO:0007669"/>
    <property type="project" value="TreeGrafter"/>
</dbReference>
<name>C1MW21_MICPC</name>
<evidence type="ECO:0000259" key="2">
    <source>
        <dbReference type="Pfam" id="PF00462"/>
    </source>
</evidence>
<dbReference type="eggNOG" id="KOG1752">
    <property type="taxonomic scope" value="Eukaryota"/>
</dbReference>
<dbReference type="Gene3D" id="3.40.30.10">
    <property type="entry name" value="Glutaredoxin"/>
    <property type="match status" value="1"/>
</dbReference>
<proteinExistence type="inferred from homology"/>
<dbReference type="InterPro" id="IPR014025">
    <property type="entry name" value="Glutaredoxin_subgr"/>
</dbReference>
<dbReference type="GO" id="GO:0005737">
    <property type="term" value="C:cytoplasm"/>
    <property type="evidence" value="ECO:0007669"/>
    <property type="project" value="TreeGrafter"/>
</dbReference>
<dbReference type="Proteomes" id="UP000001876">
    <property type="component" value="Unassembled WGS sequence"/>
</dbReference>
<comment type="similarity">
    <text evidence="1">Belongs to the glutaredoxin family. CPYC subfamily.</text>
</comment>
<dbReference type="KEGG" id="mpp:MICPUCDRAFT_9447"/>
<sequence length="89" mass="9651">SNAVTVWSKSWCPFCTQVKQLLEKEGASYLAIELDKFHEAEEIQASLAATTGQRTVPNVFVGGKHVGGCDDTMALHRSGELRKMIEAAG</sequence>
<dbReference type="OMA" id="KPGHLEC"/>
<dbReference type="InterPro" id="IPR002109">
    <property type="entry name" value="Glutaredoxin"/>
</dbReference>
<evidence type="ECO:0000256" key="1">
    <source>
        <dbReference type="ARBA" id="ARBA00007190"/>
    </source>
</evidence>
<feature type="non-terminal residue" evidence="3">
    <location>
        <position position="89"/>
    </location>
</feature>
<dbReference type="PANTHER" id="PTHR45694:SF18">
    <property type="entry name" value="GLUTAREDOXIN-1-RELATED"/>
    <property type="match status" value="1"/>
</dbReference>